<proteinExistence type="predicted"/>
<evidence type="ECO:0000256" key="1">
    <source>
        <dbReference type="SAM" id="Phobius"/>
    </source>
</evidence>
<keyword evidence="1" id="KW-1133">Transmembrane helix</keyword>
<keyword evidence="1" id="KW-0812">Transmembrane</keyword>
<reference evidence="3" key="2">
    <citation type="submission" date="2015-08" db="UniProtKB">
        <authorList>
            <consortium name="WormBaseParasite"/>
        </authorList>
    </citation>
    <scope>IDENTIFICATION</scope>
</reference>
<name>A0A0K0FK81_STRVS</name>
<dbReference type="Proteomes" id="UP000035680">
    <property type="component" value="Unassembled WGS sequence"/>
</dbReference>
<protein>
    <submittedName>
        <fullName evidence="3">Uncharacterized protein</fullName>
    </submittedName>
</protein>
<evidence type="ECO:0000313" key="2">
    <source>
        <dbReference type="Proteomes" id="UP000035680"/>
    </source>
</evidence>
<dbReference type="WBParaSite" id="SVE_0944500.1">
    <property type="protein sequence ID" value="SVE_0944500.1"/>
    <property type="gene ID" value="SVE_0944500"/>
</dbReference>
<reference evidence="2" key="1">
    <citation type="submission" date="2014-07" db="EMBL/GenBank/DDBJ databases">
        <authorList>
            <person name="Martin A.A"/>
            <person name="De Silva N."/>
        </authorList>
    </citation>
    <scope>NUCLEOTIDE SEQUENCE</scope>
</reference>
<accession>A0A0K0FK81</accession>
<organism evidence="2 3">
    <name type="scientific">Strongyloides venezuelensis</name>
    <name type="common">Threadworm</name>
    <dbReference type="NCBI Taxonomy" id="75913"/>
    <lineage>
        <taxon>Eukaryota</taxon>
        <taxon>Metazoa</taxon>
        <taxon>Ecdysozoa</taxon>
        <taxon>Nematoda</taxon>
        <taxon>Chromadorea</taxon>
        <taxon>Rhabditida</taxon>
        <taxon>Tylenchina</taxon>
        <taxon>Panagrolaimomorpha</taxon>
        <taxon>Strongyloidoidea</taxon>
        <taxon>Strongyloididae</taxon>
        <taxon>Strongyloides</taxon>
    </lineage>
</organism>
<dbReference type="AlphaFoldDB" id="A0A0K0FK81"/>
<feature type="transmembrane region" description="Helical" evidence="1">
    <location>
        <begin position="119"/>
        <end position="136"/>
    </location>
</feature>
<sequence>MFHNSECKYVEEDYYDEGKTIPNVSWVPIISRRDEKIKEAFDVLVKSEGNENEYIKKLNRIAEMLNISYDIDDKNFIKSQKDNLKNIKIYKIGLIEKNDPKNFKNNAFPTNIPLLTKHYYLYIYLPFCILYYITFINI</sequence>
<keyword evidence="1" id="KW-0472">Membrane</keyword>
<keyword evidence="2" id="KW-1185">Reference proteome</keyword>
<evidence type="ECO:0000313" key="3">
    <source>
        <dbReference type="WBParaSite" id="SVE_0944500.1"/>
    </source>
</evidence>